<dbReference type="Pfam" id="PF07484">
    <property type="entry name" value="Collar"/>
    <property type="match status" value="1"/>
</dbReference>
<dbReference type="OrthoDB" id="9810174at2"/>
<dbReference type="AlphaFoldDB" id="A0A4R1IC35"/>
<dbReference type="Proteomes" id="UP000295030">
    <property type="component" value="Unassembled WGS sequence"/>
</dbReference>
<accession>A0A4R1IC35</accession>
<dbReference type="EMBL" id="SMFY01000002">
    <property type="protein sequence ID" value="TCK28072.1"/>
    <property type="molecule type" value="Genomic_DNA"/>
</dbReference>
<keyword evidence="3" id="KW-1185">Reference proteome</keyword>
<feature type="domain" description="Phage tail collar" evidence="1">
    <location>
        <begin position="6"/>
        <end position="60"/>
    </location>
</feature>
<organism evidence="2 3">
    <name type="scientific">Ancylobacter aquaticus</name>
    <dbReference type="NCBI Taxonomy" id="100"/>
    <lineage>
        <taxon>Bacteria</taxon>
        <taxon>Pseudomonadati</taxon>
        <taxon>Pseudomonadota</taxon>
        <taxon>Alphaproteobacteria</taxon>
        <taxon>Hyphomicrobiales</taxon>
        <taxon>Xanthobacteraceae</taxon>
        <taxon>Ancylobacter</taxon>
    </lineage>
</organism>
<dbReference type="InterPro" id="IPR037053">
    <property type="entry name" value="Phage_tail_collar_dom_sf"/>
</dbReference>
<dbReference type="InterPro" id="IPR011083">
    <property type="entry name" value="Phage_tail_collar_dom"/>
</dbReference>
<protein>
    <submittedName>
        <fullName evidence="2">Microcystin-dependent protein</fullName>
    </submittedName>
</protein>
<gene>
    <name evidence="2" type="ORF">EV667_2068</name>
</gene>
<dbReference type="RefSeq" id="WP_131835260.1">
    <property type="nucleotide sequence ID" value="NZ_SMFY01000002.1"/>
</dbReference>
<sequence>MDAFIGEIRAFCFNYPPNGWAYCNGAEFPVQQHQVLWAIIGYNYGGQHLVFNLPRLAGRAVMGWNASGGTPYATRIGQADGDAATRLYEQHAPPHTHVLSTYGGSIPDSQMSRGPVADSYIGRYEIENSPGFSDCYIKETPDTALSPASISVTGKGTPHENMQPYLALNYCICLEGAYPNYD</sequence>
<comment type="caution">
    <text evidence="2">The sequence shown here is derived from an EMBL/GenBank/DDBJ whole genome shotgun (WGS) entry which is preliminary data.</text>
</comment>
<reference evidence="2 3" key="1">
    <citation type="submission" date="2019-03" db="EMBL/GenBank/DDBJ databases">
        <title>Genomic Encyclopedia of Type Strains, Phase IV (KMG-IV): sequencing the most valuable type-strain genomes for metagenomic binning, comparative biology and taxonomic classification.</title>
        <authorList>
            <person name="Goeker M."/>
        </authorList>
    </citation>
    <scope>NUCLEOTIDE SEQUENCE [LARGE SCALE GENOMIC DNA]</scope>
    <source>
        <strain evidence="2 3">DSM 101</strain>
    </source>
</reference>
<evidence type="ECO:0000313" key="2">
    <source>
        <dbReference type="EMBL" id="TCK28072.1"/>
    </source>
</evidence>
<dbReference type="SUPFAM" id="SSF88874">
    <property type="entry name" value="Receptor-binding domain of short tail fibre protein gp12"/>
    <property type="match status" value="1"/>
</dbReference>
<evidence type="ECO:0000259" key="1">
    <source>
        <dbReference type="Pfam" id="PF07484"/>
    </source>
</evidence>
<dbReference type="Gene3D" id="3.90.1340.10">
    <property type="entry name" value="Phage tail collar domain"/>
    <property type="match status" value="1"/>
</dbReference>
<proteinExistence type="predicted"/>
<name>A0A4R1IC35_ANCAQ</name>
<evidence type="ECO:0000313" key="3">
    <source>
        <dbReference type="Proteomes" id="UP000295030"/>
    </source>
</evidence>